<organism evidence="2 3">
    <name type="scientific">Diploscapter pachys</name>
    <dbReference type="NCBI Taxonomy" id="2018661"/>
    <lineage>
        <taxon>Eukaryota</taxon>
        <taxon>Metazoa</taxon>
        <taxon>Ecdysozoa</taxon>
        <taxon>Nematoda</taxon>
        <taxon>Chromadorea</taxon>
        <taxon>Rhabditida</taxon>
        <taxon>Rhabditina</taxon>
        <taxon>Rhabditomorpha</taxon>
        <taxon>Rhabditoidea</taxon>
        <taxon>Rhabditidae</taxon>
        <taxon>Diploscapter</taxon>
    </lineage>
</organism>
<sequence length="538" mass="58151">MMGGLTGALFREFALTLAGAVVVSGVVALTLSPVMSSFLLDARQSEGRMAHAANRFFDWLAERYAHVLGFSLKHRWISVGFALLVLVSLPLLYALPQRELAPTEDQAGLLTAIKAPQHANLAYVERFADKLDAVYRTLPETVSTWIINGSDGIASGIGGINLQPWNERERNASQIQLDLQAAVNDVEGTSIFAFQLPALPGSTGGLPVQMVLRSSQDYRVLFDTMEQVKAKARQSGLFAVVDSDLDYNNPVVQVRVDRAKANSMGIRMQDIGESLAVLVGENYLNRFGLDGRSYDVIAQSPRDQRLTPQALTRQYVRSEEGRLVPLSTVVQVAAELPAGFSIDWQSDARQYQQEGNALMLAFLAAVVVIYLVLAAQYESLVDPLIILITVPLSISGALLPLALGVATVNIYTQIGLVTLIGLISKHGILMVEFANTLQAEQHLDRRTAIGKAAQIRLRPILMTTAAMVVGLIPLLFASGAGAASRFGLGVVIVTGMLVGTLFTLFVLPTIYSLLARDHASTARSARARSLAETLESQP</sequence>
<dbReference type="InterPro" id="IPR001036">
    <property type="entry name" value="Acrflvin-R"/>
</dbReference>
<dbReference type="OrthoDB" id="10070885at2759"/>
<evidence type="ECO:0000313" key="3">
    <source>
        <dbReference type="Proteomes" id="UP000218231"/>
    </source>
</evidence>
<proteinExistence type="predicted"/>
<feature type="transmembrane region" description="Helical" evidence="1">
    <location>
        <begin position="76"/>
        <end position="95"/>
    </location>
</feature>
<dbReference type="PANTHER" id="PTHR32063">
    <property type="match status" value="1"/>
</dbReference>
<comment type="caution">
    <text evidence="2">The sequence shown here is derived from an EMBL/GenBank/DDBJ whole genome shotgun (WGS) entry which is preliminary data.</text>
</comment>
<dbReference type="AlphaFoldDB" id="A0A2A2JX10"/>
<dbReference type="SUPFAM" id="SSF82866">
    <property type="entry name" value="Multidrug efflux transporter AcrB transmembrane domain"/>
    <property type="match status" value="1"/>
</dbReference>
<evidence type="ECO:0000256" key="1">
    <source>
        <dbReference type="SAM" id="Phobius"/>
    </source>
</evidence>
<dbReference type="GO" id="GO:0042910">
    <property type="term" value="F:xenobiotic transmembrane transporter activity"/>
    <property type="evidence" value="ECO:0007669"/>
    <property type="project" value="TreeGrafter"/>
</dbReference>
<dbReference type="Gene3D" id="3.30.2090.10">
    <property type="entry name" value="Multidrug efflux transporter AcrB TolC docking domain, DN and DC subdomains"/>
    <property type="match status" value="1"/>
</dbReference>
<gene>
    <name evidence="2" type="ORF">WR25_14668</name>
</gene>
<dbReference type="Gene3D" id="1.20.1640.10">
    <property type="entry name" value="Multidrug efflux transporter AcrB transmembrane domain"/>
    <property type="match status" value="3"/>
</dbReference>
<feature type="transmembrane region" description="Helical" evidence="1">
    <location>
        <begin position="486"/>
        <end position="514"/>
    </location>
</feature>
<evidence type="ECO:0000313" key="2">
    <source>
        <dbReference type="EMBL" id="PAV66296.1"/>
    </source>
</evidence>
<dbReference type="SUPFAM" id="SSF82714">
    <property type="entry name" value="Multidrug efflux transporter AcrB TolC docking domain, DN and DC subdomains"/>
    <property type="match status" value="1"/>
</dbReference>
<name>A0A2A2JX10_9BILA</name>
<feature type="transmembrane region" description="Helical" evidence="1">
    <location>
        <begin position="460"/>
        <end position="480"/>
    </location>
</feature>
<dbReference type="InterPro" id="IPR027463">
    <property type="entry name" value="AcrB_DN_DC_subdom"/>
</dbReference>
<dbReference type="GO" id="GO:0005886">
    <property type="term" value="C:plasma membrane"/>
    <property type="evidence" value="ECO:0007669"/>
    <property type="project" value="TreeGrafter"/>
</dbReference>
<protein>
    <recommendedName>
        <fullName evidence="4">SSD domain-containing protein</fullName>
    </recommendedName>
</protein>
<dbReference type="Pfam" id="PF00873">
    <property type="entry name" value="ACR_tran"/>
    <property type="match status" value="2"/>
</dbReference>
<dbReference type="PRINTS" id="PR00702">
    <property type="entry name" value="ACRIFLAVINRP"/>
</dbReference>
<keyword evidence="1" id="KW-0812">Transmembrane</keyword>
<keyword evidence="1" id="KW-0472">Membrane</keyword>
<dbReference type="Proteomes" id="UP000218231">
    <property type="component" value="Unassembled WGS sequence"/>
</dbReference>
<keyword evidence="3" id="KW-1185">Reference proteome</keyword>
<evidence type="ECO:0008006" key="4">
    <source>
        <dbReference type="Google" id="ProtNLM"/>
    </source>
</evidence>
<dbReference type="Gene3D" id="3.30.70.1430">
    <property type="entry name" value="Multidrug efflux transporter AcrB pore domain"/>
    <property type="match status" value="1"/>
</dbReference>
<reference evidence="2 3" key="1">
    <citation type="journal article" date="2017" name="Curr. Biol.">
        <title>Genome architecture and evolution of a unichromosomal asexual nematode.</title>
        <authorList>
            <person name="Fradin H."/>
            <person name="Zegar C."/>
            <person name="Gutwein M."/>
            <person name="Lucas J."/>
            <person name="Kovtun M."/>
            <person name="Corcoran D."/>
            <person name="Baugh L.R."/>
            <person name="Kiontke K."/>
            <person name="Gunsalus K."/>
            <person name="Fitch D.H."/>
            <person name="Piano F."/>
        </authorList>
    </citation>
    <scope>NUCLEOTIDE SEQUENCE [LARGE SCALE GENOMIC DNA]</scope>
    <source>
        <strain evidence="2">PF1309</strain>
    </source>
</reference>
<dbReference type="PANTHER" id="PTHR32063:SF28">
    <property type="entry name" value="BLR2861 PROTEIN"/>
    <property type="match status" value="1"/>
</dbReference>
<dbReference type="Gene3D" id="3.30.70.1440">
    <property type="entry name" value="Multidrug efflux transporter AcrB pore domain"/>
    <property type="match status" value="2"/>
</dbReference>
<feature type="transmembrane region" description="Helical" evidence="1">
    <location>
        <begin position="357"/>
        <end position="377"/>
    </location>
</feature>
<dbReference type="SUPFAM" id="SSF82693">
    <property type="entry name" value="Multidrug efflux transporter AcrB pore domain, PN1, PN2, PC1 and PC2 subdomains"/>
    <property type="match status" value="1"/>
</dbReference>
<dbReference type="EMBL" id="LIAE01010129">
    <property type="protein sequence ID" value="PAV66296.1"/>
    <property type="molecule type" value="Genomic_DNA"/>
</dbReference>
<dbReference type="STRING" id="2018661.A0A2A2JX10"/>
<keyword evidence="1" id="KW-1133">Transmembrane helix</keyword>
<accession>A0A2A2JX10</accession>